<keyword evidence="5" id="KW-1185">Reference proteome</keyword>
<name>A0A154BT76_ANASB</name>
<reference evidence="4 5" key="1">
    <citation type="submission" date="2016-02" db="EMBL/GenBank/DDBJ databases">
        <title>Anaerosporomusa subterraneum gen. nov., sp. nov., a spore-forming obligate anaerobe isolated from saprolite.</title>
        <authorList>
            <person name="Choi J.K."/>
            <person name="Shah M."/>
            <person name="Yee N."/>
        </authorList>
    </citation>
    <scope>NUCLEOTIDE SEQUENCE [LARGE SCALE GENOMIC DNA]</scope>
    <source>
        <strain evidence="4 5">RU4</strain>
    </source>
</reference>
<dbReference type="Proteomes" id="UP000076268">
    <property type="component" value="Unassembled WGS sequence"/>
</dbReference>
<dbReference type="InterPro" id="IPR010982">
    <property type="entry name" value="Lambda_DNA-bd_dom_sf"/>
</dbReference>
<feature type="compositionally biased region" description="Low complexity" evidence="1">
    <location>
        <begin position="151"/>
        <end position="176"/>
    </location>
</feature>
<keyword evidence="2" id="KW-0812">Transmembrane</keyword>
<organism evidence="4 5">
    <name type="scientific">Anaerosporomusa subterranea</name>
    <dbReference type="NCBI Taxonomy" id="1794912"/>
    <lineage>
        <taxon>Bacteria</taxon>
        <taxon>Bacillati</taxon>
        <taxon>Bacillota</taxon>
        <taxon>Negativicutes</taxon>
        <taxon>Acetonemataceae</taxon>
        <taxon>Anaerosporomusa</taxon>
    </lineage>
</organism>
<dbReference type="GO" id="GO:0003677">
    <property type="term" value="F:DNA binding"/>
    <property type="evidence" value="ECO:0007669"/>
    <property type="project" value="InterPro"/>
</dbReference>
<evidence type="ECO:0000313" key="4">
    <source>
        <dbReference type="EMBL" id="KYZ77129.1"/>
    </source>
</evidence>
<dbReference type="Pfam" id="PF13413">
    <property type="entry name" value="HTH_25"/>
    <property type="match status" value="1"/>
</dbReference>
<feature type="domain" description="Cytoskeleton protein RodZ-like C-terminal" evidence="3">
    <location>
        <begin position="186"/>
        <end position="249"/>
    </location>
</feature>
<dbReference type="Gene3D" id="1.10.260.40">
    <property type="entry name" value="lambda repressor-like DNA-binding domains"/>
    <property type="match status" value="1"/>
</dbReference>
<protein>
    <recommendedName>
        <fullName evidence="3">Cytoskeleton protein RodZ-like C-terminal domain-containing protein</fullName>
    </recommendedName>
</protein>
<dbReference type="OrthoDB" id="9797543at2"/>
<evidence type="ECO:0000259" key="3">
    <source>
        <dbReference type="Pfam" id="PF13464"/>
    </source>
</evidence>
<dbReference type="PANTHER" id="PTHR34475:SF1">
    <property type="entry name" value="CYTOSKELETON PROTEIN RODZ"/>
    <property type="match status" value="1"/>
</dbReference>
<keyword evidence="2" id="KW-1133">Transmembrane helix</keyword>
<dbReference type="InterPro" id="IPR001387">
    <property type="entry name" value="Cro/C1-type_HTH"/>
</dbReference>
<evidence type="ECO:0000313" key="5">
    <source>
        <dbReference type="Proteomes" id="UP000076268"/>
    </source>
</evidence>
<proteinExistence type="predicted"/>
<sequence length="260" mass="28509">MQTVGEMLRDERERKGLKLKDIETVTNIRSLYLQAIEDGNYSVLPGEAYAKGFIRNYANALGLNGSECVELFRKSQQPIETLPTTAVEEKKNQEQEESPSVSPSVTTRRRQRSRKAETMWIGALLLLFVLAGGIWWYTSTAQDDPKPQTPPQAQQQPTPSGSVQQQPPAQVTPAKPAGKPVVIAAKFINQSWIQVMADGKQIYEGIPQAGESMTWQAEQQITMKVGNAGGVEVTHNGQSIGKLGGNGEVVLKTFTVSGRQ</sequence>
<dbReference type="InterPro" id="IPR025194">
    <property type="entry name" value="RodZ-like_C"/>
</dbReference>
<comment type="caution">
    <text evidence="4">The sequence shown here is derived from an EMBL/GenBank/DDBJ whole genome shotgun (WGS) entry which is preliminary data.</text>
</comment>
<gene>
    <name evidence="4" type="ORF">AXX12_03060</name>
</gene>
<dbReference type="RefSeq" id="WP_066238887.1">
    <property type="nucleotide sequence ID" value="NZ_LSGP01000013.1"/>
</dbReference>
<evidence type="ECO:0000256" key="2">
    <source>
        <dbReference type="SAM" id="Phobius"/>
    </source>
</evidence>
<dbReference type="InterPro" id="IPR050400">
    <property type="entry name" value="Bact_Cytoskel_RodZ"/>
</dbReference>
<accession>A0A154BT76</accession>
<keyword evidence="2" id="KW-0472">Membrane</keyword>
<feature type="region of interest" description="Disordered" evidence="1">
    <location>
        <begin position="141"/>
        <end position="176"/>
    </location>
</feature>
<dbReference type="CDD" id="cd00093">
    <property type="entry name" value="HTH_XRE"/>
    <property type="match status" value="1"/>
</dbReference>
<feature type="transmembrane region" description="Helical" evidence="2">
    <location>
        <begin position="118"/>
        <end position="137"/>
    </location>
</feature>
<evidence type="ECO:0000256" key="1">
    <source>
        <dbReference type="SAM" id="MobiDB-lite"/>
    </source>
</evidence>
<dbReference type="EMBL" id="LSGP01000013">
    <property type="protein sequence ID" value="KYZ77129.1"/>
    <property type="molecule type" value="Genomic_DNA"/>
</dbReference>
<dbReference type="PANTHER" id="PTHR34475">
    <property type="match status" value="1"/>
</dbReference>
<feature type="region of interest" description="Disordered" evidence="1">
    <location>
        <begin position="87"/>
        <end position="113"/>
    </location>
</feature>
<dbReference type="STRING" id="1794912.AXX12_03060"/>
<dbReference type="AlphaFoldDB" id="A0A154BT76"/>
<dbReference type="Pfam" id="PF13464">
    <property type="entry name" value="RodZ_C"/>
    <property type="match status" value="1"/>
</dbReference>